<dbReference type="EMBL" id="QTUJ01000001">
    <property type="protein sequence ID" value="REF73344.1"/>
    <property type="molecule type" value="Genomic_DNA"/>
</dbReference>
<keyword evidence="7 9" id="KW-0472">Membrane</keyword>
<comment type="subunit">
    <text evidence="9">The complex comprises the extracytoplasmic solute receptor protein and the two transmembrane proteins.</text>
</comment>
<feature type="transmembrane region" description="Helical" evidence="9">
    <location>
        <begin position="14"/>
        <end position="33"/>
    </location>
</feature>
<keyword evidence="6 9" id="KW-1133">Transmembrane helix</keyword>
<gene>
    <name evidence="11" type="ORF">BDD41_1897</name>
</gene>
<protein>
    <recommendedName>
        <fullName evidence="9">TRAP transporter small permease protein</fullName>
    </recommendedName>
</protein>
<evidence type="ECO:0000313" key="12">
    <source>
        <dbReference type="Proteomes" id="UP000256941"/>
    </source>
</evidence>
<comment type="similarity">
    <text evidence="8 9">Belongs to the TRAP transporter small permease family.</text>
</comment>
<comment type="function">
    <text evidence="9">Part of the tripartite ATP-independent periplasmic (TRAP) transport system.</text>
</comment>
<evidence type="ECO:0000256" key="7">
    <source>
        <dbReference type="ARBA" id="ARBA00023136"/>
    </source>
</evidence>
<dbReference type="PANTHER" id="PTHR35011:SF10">
    <property type="entry name" value="TRAP TRANSPORTER SMALL PERMEASE PROTEIN"/>
    <property type="match status" value="1"/>
</dbReference>
<name>A0A3D9XSB8_PARVE</name>
<dbReference type="GO" id="GO:0022857">
    <property type="term" value="F:transmembrane transporter activity"/>
    <property type="evidence" value="ECO:0007669"/>
    <property type="project" value="UniProtKB-UniRule"/>
</dbReference>
<evidence type="ECO:0000256" key="4">
    <source>
        <dbReference type="ARBA" id="ARBA00022519"/>
    </source>
</evidence>
<proteinExistence type="inferred from homology"/>
<keyword evidence="2 9" id="KW-0813">Transport</keyword>
<dbReference type="GO" id="GO:0015740">
    <property type="term" value="P:C4-dicarboxylate transport"/>
    <property type="evidence" value="ECO:0007669"/>
    <property type="project" value="TreeGrafter"/>
</dbReference>
<comment type="caution">
    <text evidence="11">The sequence shown here is derived from an EMBL/GenBank/DDBJ whole genome shotgun (WGS) entry which is preliminary data.</text>
</comment>
<dbReference type="GO" id="GO:0005886">
    <property type="term" value="C:plasma membrane"/>
    <property type="evidence" value="ECO:0007669"/>
    <property type="project" value="UniProtKB-SubCell"/>
</dbReference>
<keyword evidence="3" id="KW-1003">Cell membrane</keyword>
<evidence type="ECO:0000259" key="10">
    <source>
        <dbReference type="Pfam" id="PF04290"/>
    </source>
</evidence>
<keyword evidence="4 9" id="KW-0997">Cell inner membrane</keyword>
<feature type="transmembrane region" description="Helical" evidence="9">
    <location>
        <begin position="53"/>
        <end position="70"/>
    </location>
</feature>
<evidence type="ECO:0000256" key="5">
    <source>
        <dbReference type="ARBA" id="ARBA00022692"/>
    </source>
</evidence>
<feature type="domain" description="Tripartite ATP-independent periplasmic transporters DctQ component" evidence="10">
    <location>
        <begin position="29"/>
        <end position="160"/>
    </location>
</feature>
<accession>A0A3D9XSB8</accession>
<evidence type="ECO:0000256" key="6">
    <source>
        <dbReference type="ARBA" id="ARBA00022989"/>
    </source>
</evidence>
<reference evidence="11 12" key="1">
    <citation type="submission" date="2018-08" db="EMBL/GenBank/DDBJ databases">
        <title>Genomic Encyclopedia of Archaeal and Bacterial Type Strains, Phase II (KMG-II): from individual species to whole genera.</title>
        <authorList>
            <person name="Goeker M."/>
        </authorList>
    </citation>
    <scope>NUCLEOTIDE SEQUENCE [LARGE SCALE GENOMIC DNA]</scope>
    <source>
        <strain evidence="11 12">DSM 17099</strain>
    </source>
</reference>
<feature type="transmembrane region" description="Helical" evidence="9">
    <location>
        <begin position="142"/>
        <end position="166"/>
    </location>
</feature>
<sequence length="185" mass="20595">MTNENAAIRAVDRLFNGLAVIAGLLLIVMMLHVSTDVVMKLFFNTPIQGTLEIVSAYYMVIAVFLPLGLVEWTRGSITVDIFFSLFPGWMKVVCVVFVLLFMAVVYGMLSYHTWGGATTSLARNDFLMGGASFEIVTWPPRFALPIGFGAACLVTVWHLLAFLFGLDRESWLNDHVPDAEEHTQE</sequence>
<dbReference type="Pfam" id="PF04290">
    <property type="entry name" value="DctQ"/>
    <property type="match status" value="1"/>
</dbReference>
<comment type="subcellular location">
    <subcellularLocation>
        <location evidence="1 9">Cell inner membrane</location>
        <topology evidence="1 9">Multi-pass membrane protein</topology>
    </subcellularLocation>
</comment>
<evidence type="ECO:0000256" key="9">
    <source>
        <dbReference type="RuleBase" id="RU369079"/>
    </source>
</evidence>
<dbReference type="InterPro" id="IPR055348">
    <property type="entry name" value="DctQ"/>
</dbReference>
<evidence type="ECO:0000256" key="3">
    <source>
        <dbReference type="ARBA" id="ARBA00022475"/>
    </source>
</evidence>
<organism evidence="11 12">
    <name type="scientific">Paracoccus versutus</name>
    <name type="common">Thiobacillus versutus</name>
    <dbReference type="NCBI Taxonomy" id="34007"/>
    <lineage>
        <taxon>Bacteria</taxon>
        <taxon>Pseudomonadati</taxon>
        <taxon>Pseudomonadota</taxon>
        <taxon>Alphaproteobacteria</taxon>
        <taxon>Rhodobacterales</taxon>
        <taxon>Paracoccaceae</taxon>
        <taxon>Paracoccus</taxon>
    </lineage>
</organism>
<evidence type="ECO:0000313" key="11">
    <source>
        <dbReference type="EMBL" id="REF73344.1"/>
    </source>
</evidence>
<evidence type="ECO:0000256" key="1">
    <source>
        <dbReference type="ARBA" id="ARBA00004429"/>
    </source>
</evidence>
<evidence type="ECO:0000256" key="8">
    <source>
        <dbReference type="ARBA" id="ARBA00038436"/>
    </source>
</evidence>
<dbReference type="Proteomes" id="UP000256941">
    <property type="component" value="Unassembled WGS sequence"/>
</dbReference>
<keyword evidence="5 9" id="KW-0812">Transmembrane</keyword>
<dbReference type="AlphaFoldDB" id="A0A3D9XSB8"/>
<dbReference type="RefSeq" id="WP_166435455.1">
    <property type="nucleotide sequence ID" value="NZ_CP038196.1"/>
</dbReference>
<dbReference type="PANTHER" id="PTHR35011">
    <property type="entry name" value="2,3-DIKETO-L-GULONATE TRAP TRANSPORTER SMALL PERMEASE PROTEIN YIAM"/>
    <property type="match status" value="1"/>
</dbReference>
<evidence type="ECO:0000256" key="2">
    <source>
        <dbReference type="ARBA" id="ARBA00022448"/>
    </source>
</evidence>
<feature type="transmembrane region" description="Helical" evidence="9">
    <location>
        <begin position="82"/>
        <end position="109"/>
    </location>
</feature>
<dbReference type="InterPro" id="IPR007387">
    <property type="entry name" value="TRAP_DctQ"/>
</dbReference>